<keyword evidence="8" id="KW-1185">Reference proteome</keyword>
<dbReference type="GO" id="GO:0006084">
    <property type="term" value="P:acetyl-CoA metabolic process"/>
    <property type="evidence" value="ECO:0007669"/>
    <property type="project" value="InterPro"/>
</dbReference>
<dbReference type="PANTHER" id="PTHR43323">
    <property type="entry name" value="3-HYDROXY-3-METHYLGLUTARYL COENZYME A SYNTHASE"/>
    <property type="match status" value="1"/>
</dbReference>
<dbReference type="Gene3D" id="3.40.47.10">
    <property type="match status" value="2"/>
</dbReference>
<dbReference type="Pfam" id="PF08540">
    <property type="entry name" value="HMG_CoA_synt_C"/>
    <property type="match status" value="2"/>
</dbReference>
<dbReference type="GO" id="GO:0004421">
    <property type="term" value="F:hydroxymethylglutaryl-CoA synthase activity"/>
    <property type="evidence" value="ECO:0007669"/>
    <property type="project" value="InterPro"/>
</dbReference>
<protein>
    <submittedName>
        <fullName evidence="7">Hydroxymethylglutaryl-CoA synthase</fullName>
    </submittedName>
</protein>
<dbReference type="Pfam" id="PF01154">
    <property type="entry name" value="HMG_CoA_synt_N"/>
    <property type="match status" value="1"/>
</dbReference>
<evidence type="ECO:0000256" key="3">
    <source>
        <dbReference type="PIRSR" id="PIRSR611554-1"/>
    </source>
</evidence>
<proteinExistence type="inferred from homology"/>
<feature type="binding site" evidence="4">
    <location>
        <position position="279"/>
    </location>
    <ligand>
        <name>(3S)-3-hydroxy-3-methylglutaryl-CoA</name>
        <dbReference type="ChEBI" id="CHEBI:43074"/>
    </ligand>
</feature>
<dbReference type="EMBL" id="FUWO01000017">
    <property type="protein sequence ID" value="SJZ76220.1"/>
    <property type="molecule type" value="Genomic_DNA"/>
</dbReference>
<feature type="active site" description="Proton donor/acceptor" evidence="3">
    <location>
        <position position="82"/>
    </location>
</feature>
<organism evidence="7 8">
    <name type="scientific">Globicatella sulfidifaciens DSM 15739</name>
    <dbReference type="NCBI Taxonomy" id="1121925"/>
    <lineage>
        <taxon>Bacteria</taxon>
        <taxon>Bacillati</taxon>
        <taxon>Bacillota</taxon>
        <taxon>Bacilli</taxon>
        <taxon>Lactobacillales</taxon>
        <taxon>Aerococcaceae</taxon>
        <taxon>Globicatella</taxon>
    </lineage>
</organism>
<evidence type="ECO:0000259" key="5">
    <source>
        <dbReference type="Pfam" id="PF01154"/>
    </source>
</evidence>
<sequence length="392" mass="43853">MKELEVGIDKIGLYVPKYYIDMKELATYRGVDPNKWTIGIGQEQMAVPTLASDVVALAANAANQIITEEDKGLIDQVIVGTESGVDHSKSIATFVHGLLEINPFAKAFEIKQACYGATAALQLACDYVRLRPERKVLVIATDISRYGLDTSGEPTQGAGAIAMLVSANPKILTIRQESFMHTNHQFDFWRPNDSEYAMVDGHFSTKLYQDEFVKVLEHVEAMNPSLLERIEAMTFHLPFTKMGLKALNAYEEAKGSHPIIDKWRSHYDASRVLNRRVGNIYTGSLFLSLISLLAKDDTLSAGETIGLFSYGSGAVSELLIGQLQPDYRQYVNSEEIEQHLDRRDALTVEQYETIFLEKQLVNDGQSAPLTADEVGFYFAGITDYKRQYHYQA</sequence>
<dbReference type="AlphaFoldDB" id="A0A1T4NAA0"/>
<dbReference type="RefSeq" id="WP_078756389.1">
    <property type="nucleotide sequence ID" value="NZ_FUWO01000017.1"/>
</dbReference>
<dbReference type="Proteomes" id="UP000189941">
    <property type="component" value="Unassembled WGS sequence"/>
</dbReference>
<comment type="similarity">
    <text evidence="1">Belongs to the thiolase-like superfamily. HMG-CoA synthase family.</text>
</comment>
<feature type="active site" description="Proton donor/acceptor" evidence="3">
    <location>
        <position position="236"/>
    </location>
</feature>
<accession>A0A1T4NAA0</accession>
<dbReference type="NCBIfam" id="TIGR01835">
    <property type="entry name" value="HMG-CoA-S_prok"/>
    <property type="match status" value="1"/>
</dbReference>
<evidence type="ECO:0000256" key="4">
    <source>
        <dbReference type="PIRSR" id="PIRSR611554-2"/>
    </source>
</evidence>
<gene>
    <name evidence="7" type="ORF">SAMN02746011_01690</name>
</gene>
<feature type="domain" description="Hydroxymethylglutaryl-coenzyme A synthase N-terminal" evidence="5">
    <location>
        <begin position="5"/>
        <end position="167"/>
    </location>
</feature>
<keyword evidence="2" id="KW-0808">Transferase</keyword>
<dbReference type="PANTHER" id="PTHR43323:SF2">
    <property type="entry name" value="HYDROXYMETHYLGLUTARYL-COA SYNTHASE"/>
    <property type="match status" value="1"/>
</dbReference>
<feature type="domain" description="Hydroxymethylglutaryl-coenzyme A synthase C-terminal" evidence="6">
    <location>
        <begin position="180"/>
        <end position="247"/>
    </location>
</feature>
<evidence type="ECO:0000256" key="1">
    <source>
        <dbReference type="ARBA" id="ARBA00007061"/>
    </source>
</evidence>
<feature type="binding site" evidence="4">
    <location>
        <position position="245"/>
    </location>
    <ligand>
        <name>(3S)-3-hydroxy-3-methylglutaryl-CoA</name>
        <dbReference type="ChEBI" id="CHEBI:43074"/>
    </ligand>
</feature>
<dbReference type="CDD" id="cd00827">
    <property type="entry name" value="init_cond_enzymes"/>
    <property type="match status" value="1"/>
</dbReference>
<feature type="binding site" evidence="4">
    <location>
        <position position="32"/>
    </location>
    <ligand>
        <name>(3S)-3-hydroxy-3-methylglutaryl-CoA</name>
        <dbReference type="ChEBI" id="CHEBI:43074"/>
    </ligand>
</feature>
<evidence type="ECO:0000313" key="7">
    <source>
        <dbReference type="EMBL" id="SJZ76220.1"/>
    </source>
</evidence>
<name>A0A1T4NAA0_9LACT</name>
<dbReference type="InterPro" id="IPR013528">
    <property type="entry name" value="HMG_CoA_synth_N"/>
</dbReference>
<feature type="domain" description="Hydroxymethylglutaryl-coenzyme A synthase C-terminal" evidence="6">
    <location>
        <begin position="262"/>
        <end position="355"/>
    </location>
</feature>
<dbReference type="SUPFAM" id="SSF53901">
    <property type="entry name" value="Thiolase-like"/>
    <property type="match status" value="2"/>
</dbReference>
<feature type="active site" description="Acyl-thioester intermediate" evidence="3">
    <location>
        <position position="114"/>
    </location>
</feature>
<feature type="binding site" evidence="4">
    <location>
        <position position="146"/>
    </location>
    <ligand>
        <name>(3S)-3-hydroxy-3-methylglutaryl-CoA</name>
        <dbReference type="ChEBI" id="CHEBI:43074"/>
    </ligand>
</feature>
<evidence type="ECO:0000256" key="2">
    <source>
        <dbReference type="ARBA" id="ARBA00022679"/>
    </source>
</evidence>
<dbReference type="InterPro" id="IPR016039">
    <property type="entry name" value="Thiolase-like"/>
</dbReference>
<reference evidence="8" key="1">
    <citation type="submission" date="2017-02" db="EMBL/GenBank/DDBJ databases">
        <authorList>
            <person name="Varghese N."/>
            <person name="Submissions S."/>
        </authorList>
    </citation>
    <scope>NUCLEOTIDE SEQUENCE [LARGE SCALE GENOMIC DNA]</scope>
    <source>
        <strain evidence="8">DSM 15739</strain>
    </source>
</reference>
<evidence type="ECO:0000313" key="8">
    <source>
        <dbReference type="Proteomes" id="UP000189941"/>
    </source>
</evidence>
<dbReference type="OrthoDB" id="9769523at2"/>
<dbReference type="STRING" id="1121925.SAMN02746011_01690"/>
<dbReference type="InterPro" id="IPR013746">
    <property type="entry name" value="HMG_CoA_synt_C_dom"/>
</dbReference>
<evidence type="ECO:0000259" key="6">
    <source>
        <dbReference type="Pfam" id="PF08540"/>
    </source>
</evidence>
<dbReference type="InterPro" id="IPR011554">
    <property type="entry name" value="HMG_CoA_synthase_prok"/>
</dbReference>